<dbReference type="Proteomes" id="UP000523105">
    <property type="component" value="Unassembled WGS sequence"/>
</dbReference>
<dbReference type="SUPFAM" id="SSF50494">
    <property type="entry name" value="Trypsin-like serine proteases"/>
    <property type="match status" value="1"/>
</dbReference>
<evidence type="ECO:0000259" key="3">
    <source>
        <dbReference type="Pfam" id="PF13180"/>
    </source>
</evidence>
<feature type="non-terminal residue" evidence="4">
    <location>
        <position position="1"/>
    </location>
</feature>
<dbReference type="GO" id="GO:0006508">
    <property type="term" value="P:proteolysis"/>
    <property type="evidence" value="ECO:0007669"/>
    <property type="project" value="UniProtKB-KW"/>
</dbReference>
<keyword evidence="2" id="KW-0378">Hydrolase</keyword>
<evidence type="ECO:0000313" key="4">
    <source>
        <dbReference type="EMBL" id="NWJ43447.1"/>
    </source>
</evidence>
<dbReference type="InterPro" id="IPR009003">
    <property type="entry name" value="Peptidase_S1_PA"/>
</dbReference>
<accession>A0A7K4MQA9</accession>
<gene>
    <name evidence="4" type="ORF">HX837_04470</name>
</gene>
<dbReference type="Gene3D" id="2.30.42.10">
    <property type="match status" value="1"/>
</dbReference>
<feature type="domain" description="PDZ" evidence="3">
    <location>
        <begin position="138"/>
        <end position="191"/>
    </location>
</feature>
<dbReference type="PANTHER" id="PTHR43343:SF3">
    <property type="entry name" value="PROTEASE DO-LIKE 8, CHLOROPLASTIC"/>
    <property type="match status" value="1"/>
</dbReference>
<name>A0A7K4MQA9_9ARCH</name>
<protein>
    <submittedName>
        <fullName evidence="4">PDZ domain-containing protein</fullName>
    </submittedName>
</protein>
<dbReference type="SUPFAM" id="SSF50156">
    <property type="entry name" value="PDZ domain-like"/>
    <property type="match status" value="1"/>
</dbReference>
<dbReference type="Gene3D" id="2.40.10.120">
    <property type="match status" value="1"/>
</dbReference>
<dbReference type="InterPro" id="IPR051201">
    <property type="entry name" value="Chloro_Bact_Ser_Proteases"/>
</dbReference>
<comment type="caution">
    <text evidence="4">The sequence shown here is derived from an EMBL/GenBank/DDBJ whole genome shotgun (WGS) entry which is preliminary data.</text>
</comment>
<evidence type="ECO:0000313" key="5">
    <source>
        <dbReference type="Proteomes" id="UP000523105"/>
    </source>
</evidence>
<dbReference type="InterPro" id="IPR001940">
    <property type="entry name" value="Peptidase_S1C"/>
</dbReference>
<dbReference type="AlphaFoldDB" id="A0A7K4MQA9"/>
<keyword evidence="1" id="KW-0645">Protease</keyword>
<sequence length="221" mass="24688">HPMGMAWTVTKGIISSSERYTRHPFIKAIQTDSAINKGNSGGPLLNMKGEIVGINALIISKNQQNAGVGLAIRGDIVKKSFESMLVTGRVDRPAVGIMIMPLSRTKQRDKIIKEFPKLKPEFIPNTFGVFVRPDEHLPKGLKKFDTIIGVNGEMINDGLQFSDELYKYKIGETVTLTIVRKRKYLKVDVTLKVFPIDADAMYSQIQKPPSLLKPKQPEKKP</sequence>
<dbReference type="InterPro" id="IPR036034">
    <property type="entry name" value="PDZ_sf"/>
</dbReference>
<dbReference type="PANTHER" id="PTHR43343">
    <property type="entry name" value="PEPTIDASE S12"/>
    <property type="match status" value="1"/>
</dbReference>
<dbReference type="Pfam" id="PF13180">
    <property type="entry name" value="PDZ_2"/>
    <property type="match status" value="1"/>
</dbReference>
<dbReference type="GO" id="GO:0004252">
    <property type="term" value="F:serine-type endopeptidase activity"/>
    <property type="evidence" value="ECO:0007669"/>
    <property type="project" value="InterPro"/>
</dbReference>
<evidence type="ECO:0000256" key="2">
    <source>
        <dbReference type="ARBA" id="ARBA00022801"/>
    </source>
</evidence>
<reference evidence="4 5" key="1">
    <citation type="journal article" date="2019" name="Environ. Microbiol.">
        <title>Genomics insights into ecotype formation of ammonia-oxidizing archaea in the deep ocean.</title>
        <authorList>
            <person name="Wang Y."/>
            <person name="Huang J.M."/>
            <person name="Cui G.J."/>
            <person name="Nunoura T."/>
            <person name="Takaki Y."/>
            <person name="Li W.L."/>
            <person name="Li J."/>
            <person name="Gao Z.M."/>
            <person name="Takai K."/>
            <person name="Zhang A.Q."/>
            <person name="Stepanauskas R."/>
        </authorList>
    </citation>
    <scope>NUCLEOTIDE SEQUENCE [LARGE SCALE GENOMIC DNA]</scope>
    <source>
        <strain evidence="4 5">L15b</strain>
    </source>
</reference>
<dbReference type="PRINTS" id="PR00834">
    <property type="entry name" value="PROTEASES2C"/>
</dbReference>
<proteinExistence type="predicted"/>
<dbReference type="InterPro" id="IPR001478">
    <property type="entry name" value="PDZ"/>
</dbReference>
<dbReference type="Pfam" id="PF13365">
    <property type="entry name" value="Trypsin_2"/>
    <property type="match status" value="1"/>
</dbReference>
<dbReference type="EMBL" id="JACASV010000025">
    <property type="protein sequence ID" value="NWJ43447.1"/>
    <property type="molecule type" value="Genomic_DNA"/>
</dbReference>
<evidence type="ECO:0000256" key="1">
    <source>
        <dbReference type="ARBA" id="ARBA00022670"/>
    </source>
</evidence>
<organism evidence="4 5">
    <name type="scientific">Marine Group I thaumarchaeote</name>
    <dbReference type="NCBI Taxonomy" id="2511932"/>
    <lineage>
        <taxon>Archaea</taxon>
        <taxon>Nitrososphaerota</taxon>
        <taxon>Marine Group I</taxon>
    </lineage>
</organism>